<dbReference type="InterPro" id="IPR041698">
    <property type="entry name" value="Methyltransf_25"/>
</dbReference>
<evidence type="ECO:0000259" key="2">
    <source>
        <dbReference type="Pfam" id="PF13649"/>
    </source>
</evidence>
<reference evidence="3 4" key="1">
    <citation type="journal article" date="2018" name="Genome Announc.">
        <title>Ignatzschineria cameli sp. nov., isolated from necrotic foot tissue of dromedaries (Camelus dromedarius) and associated maggots (Wohlfahrtia species) in Dubai.</title>
        <authorList>
            <person name="Tsang C.C."/>
            <person name="Tang J.Y."/>
            <person name="Fong J.Y."/>
            <person name="Kinne J."/>
            <person name="Lee H.H."/>
            <person name="Joseph M."/>
            <person name="Jose S."/>
            <person name="Schuster R.K."/>
            <person name="Tang Y."/>
            <person name="Sivakumar S."/>
            <person name="Chen J.H."/>
            <person name="Teng J.L."/>
            <person name="Lau S.K."/>
            <person name="Wernery U."/>
            <person name="Woo P.C."/>
        </authorList>
    </citation>
    <scope>NUCLEOTIDE SEQUENCE [LARGE SCALE GENOMIC DNA]</scope>
    <source>
        <strain evidence="3 4">KCTC 22643</strain>
    </source>
</reference>
<dbReference type="GO" id="GO:0008168">
    <property type="term" value="F:methyltransferase activity"/>
    <property type="evidence" value="ECO:0007669"/>
    <property type="project" value="UniProtKB-KW"/>
</dbReference>
<protein>
    <submittedName>
        <fullName evidence="3">SAM-dependent methyltransferase</fullName>
    </submittedName>
</protein>
<dbReference type="InterPro" id="IPR029063">
    <property type="entry name" value="SAM-dependent_MTases_sf"/>
</dbReference>
<evidence type="ECO:0000313" key="4">
    <source>
        <dbReference type="Proteomes" id="UP000244948"/>
    </source>
</evidence>
<dbReference type="Gene3D" id="3.40.50.150">
    <property type="entry name" value="Vaccinia Virus protein VP39"/>
    <property type="match status" value="1"/>
</dbReference>
<evidence type="ECO:0000313" key="3">
    <source>
        <dbReference type="EMBL" id="PWD84205.1"/>
    </source>
</evidence>
<dbReference type="CDD" id="cd02440">
    <property type="entry name" value="AdoMet_MTases"/>
    <property type="match status" value="1"/>
</dbReference>
<dbReference type="AlphaFoldDB" id="A0A2U2ALZ9"/>
<dbReference type="Pfam" id="PF13649">
    <property type="entry name" value="Methyltransf_25"/>
    <property type="match status" value="1"/>
</dbReference>
<keyword evidence="3" id="KW-0489">Methyltransferase</keyword>
<proteinExistence type="predicted"/>
<dbReference type="RefSeq" id="WP_109235408.1">
    <property type="nucleotide sequence ID" value="NZ_BMXZ01000001.1"/>
</dbReference>
<dbReference type="GO" id="GO:0032259">
    <property type="term" value="P:methylation"/>
    <property type="evidence" value="ECO:0007669"/>
    <property type="project" value="UniProtKB-KW"/>
</dbReference>
<dbReference type="SUPFAM" id="SSF53335">
    <property type="entry name" value="S-adenosyl-L-methionine-dependent methyltransferases"/>
    <property type="match status" value="1"/>
</dbReference>
<feature type="domain" description="Methyltransferase" evidence="2">
    <location>
        <begin position="60"/>
        <end position="151"/>
    </location>
</feature>
<keyword evidence="1 3" id="KW-0808">Transferase</keyword>
<sequence length="216" mass="24742">MIHPSADYLPIIYKRYAKAWRKLRSESPFVEKAWLDRFISMIPQSEEDNNRTNNRTKSEILDLGCGDGYPIAHYLIEEGYSVTGVDITKAFIKAAKKQFKGMPAEWILADMRDITFDKQFSGIIAWDSYFHLPPNDQTALFEKFEHYCTPGAPLLITTGADAGEAIGKFNGHDLYHASLSPDHYRQLFIDHGFGLIQYKIEDQSCGGRTIWLAKRR</sequence>
<comment type="caution">
    <text evidence="3">The sequence shown here is derived from an EMBL/GenBank/DDBJ whole genome shotgun (WGS) entry which is preliminary data.</text>
</comment>
<organism evidence="3 4">
    <name type="scientific">Ignatzschineria indica</name>
    <dbReference type="NCBI Taxonomy" id="472583"/>
    <lineage>
        <taxon>Bacteria</taxon>
        <taxon>Pseudomonadati</taxon>
        <taxon>Pseudomonadota</taxon>
        <taxon>Gammaproteobacteria</taxon>
        <taxon>Cardiobacteriales</taxon>
        <taxon>Ignatzschineriaceae</taxon>
        <taxon>Ignatzschineria</taxon>
    </lineage>
</organism>
<dbReference type="Proteomes" id="UP000244948">
    <property type="component" value="Unassembled WGS sequence"/>
</dbReference>
<dbReference type="PANTHER" id="PTHR43861">
    <property type="entry name" value="TRANS-ACONITATE 2-METHYLTRANSFERASE-RELATED"/>
    <property type="match status" value="1"/>
</dbReference>
<keyword evidence="4" id="KW-1185">Reference proteome</keyword>
<dbReference type="EMBL" id="QEWR01000002">
    <property type="protein sequence ID" value="PWD84205.1"/>
    <property type="molecule type" value="Genomic_DNA"/>
</dbReference>
<evidence type="ECO:0000256" key="1">
    <source>
        <dbReference type="ARBA" id="ARBA00022679"/>
    </source>
</evidence>
<accession>A0A2U2ALZ9</accession>
<gene>
    <name evidence="3" type="ORF">DC082_01265</name>
</gene>
<name>A0A2U2ALZ9_9GAMM</name>